<evidence type="ECO:0000259" key="14">
    <source>
        <dbReference type="PROSITE" id="PS51285"/>
    </source>
</evidence>
<keyword evidence="6 11" id="KW-0547">Nucleotide-binding</keyword>
<proteinExistence type="inferred from homology"/>
<dbReference type="Pfam" id="PF00069">
    <property type="entry name" value="Pkinase"/>
    <property type="match status" value="2"/>
</dbReference>
<keyword evidence="7" id="KW-0418">Kinase</keyword>
<feature type="region of interest" description="Disordered" evidence="12">
    <location>
        <begin position="283"/>
        <end position="317"/>
    </location>
</feature>
<keyword evidence="16" id="KW-1185">Reference proteome</keyword>
<evidence type="ECO:0000256" key="8">
    <source>
        <dbReference type="ARBA" id="ARBA00022840"/>
    </source>
</evidence>
<evidence type="ECO:0000256" key="7">
    <source>
        <dbReference type="ARBA" id="ARBA00022777"/>
    </source>
</evidence>
<dbReference type="Pfam" id="PF00433">
    <property type="entry name" value="Pkinase_C"/>
    <property type="match status" value="1"/>
</dbReference>
<evidence type="ECO:0000256" key="9">
    <source>
        <dbReference type="ARBA" id="ARBA00047899"/>
    </source>
</evidence>
<feature type="region of interest" description="Disordered" evidence="12">
    <location>
        <begin position="244"/>
        <end position="266"/>
    </location>
</feature>
<dbReference type="InterPro" id="IPR017441">
    <property type="entry name" value="Protein_kinase_ATP_BS"/>
</dbReference>
<gene>
    <name evidence="15" type="ORF">WJX75_000284</name>
</gene>
<dbReference type="Proteomes" id="UP001491310">
    <property type="component" value="Unassembled WGS sequence"/>
</dbReference>
<dbReference type="InterPro" id="IPR000961">
    <property type="entry name" value="AGC-kinase_C"/>
</dbReference>
<keyword evidence="8 11" id="KW-0067">ATP-binding</keyword>
<dbReference type="InterPro" id="IPR008271">
    <property type="entry name" value="Ser/Thr_kinase_AS"/>
</dbReference>
<comment type="similarity">
    <text evidence="1">Belongs to the protein kinase superfamily. AGC Ser/Thr protein kinase family.</text>
</comment>
<protein>
    <recommendedName>
        <fullName evidence="2">non-specific serine/threonine protein kinase</fullName>
        <ecNumber evidence="2">2.7.11.1</ecNumber>
    </recommendedName>
</protein>
<reference evidence="15 16" key="1">
    <citation type="journal article" date="2024" name="Nat. Commun.">
        <title>Phylogenomics reveals the evolutionary origins of lichenization in chlorophyte algae.</title>
        <authorList>
            <person name="Puginier C."/>
            <person name="Libourel C."/>
            <person name="Otte J."/>
            <person name="Skaloud P."/>
            <person name="Haon M."/>
            <person name="Grisel S."/>
            <person name="Petersen M."/>
            <person name="Berrin J.G."/>
            <person name="Delaux P.M."/>
            <person name="Dal Grande F."/>
            <person name="Keller J."/>
        </authorList>
    </citation>
    <scope>NUCLEOTIDE SEQUENCE [LARGE SCALE GENOMIC DNA]</scope>
    <source>
        <strain evidence="15 16">SAG 216-7</strain>
    </source>
</reference>
<evidence type="ECO:0000259" key="13">
    <source>
        <dbReference type="PROSITE" id="PS50011"/>
    </source>
</evidence>
<dbReference type="CDD" id="cd05599">
    <property type="entry name" value="STKc_NDR_like"/>
    <property type="match status" value="1"/>
</dbReference>
<evidence type="ECO:0000256" key="3">
    <source>
        <dbReference type="ARBA" id="ARBA00022527"/>
    </source>
</evidence>
<evidence type="ECO:0000313" key="16">
    <source>
        <dbReference type="Proteomes" id="UP001491310"/>
    </source>
</evidence>
<dbReference type="SMART" id="SM00220">
    <property type="entry name" value="S_TKc"/>
    <property type="match status" value="1"/>
</dbReference>
<feature type="region of interest" description="Disordered" evidence="12">
    <location>
        <begin position="494"/>
        <end position="538"/>
    </location>
</feature>
<dbReference type="PROSITE" id="PS51285">
    <property type="entry name" value="AGC_KINASE_CTER"/>
    <property type="match status" value="1"/>
</dbReference>
<dbReference type="SUPFAM" id="SSF56112">
    <property type="entry name" value="Protein kinase-like (PK-like)"/>
    <property type="match status" value="1"/>
</dbReference>
<dbReference type="PROSITE" id="PS50011">
    <property type="entry name" value="PROTEIN_KINASE_DOM"/>
    <property type="match status" value="1"/>
</dbReference>
<evidence type="ECO:0000256" key="12">
    <source>
        <dbReference type="SAM" id="MobiDB-lite"/>
    </source>
</evidence>
<dbReference type="Gene3D" id="1.10.510.10">
    <property type="entry name" value="Transferase(Phosphotransferase) domain 1"/>
    <property type="match status" value="2"/>
</dbReference>
<dbReference type="InterPro" id="IPR011009">
    <property type="entry name" value="Kinase-like_dom_sf"/>
</dbReference>
<sequence>MSGQGEALNVPSEEARKKAQAAKEYIENMYRLQQKNLQERRDRRIKLERKLQEDALSEEEKRKQREALQQQERDYFRLQRQRLSSNDFEALKLIGRGAFGEVWLCKEQKTGKIVALKKLKKAEMLRRGQVDHVKAERNVLAEVDNPFIVRLYYSFQDEEFLYLVMEYLPGGDVMTLLMRKDILSVEETRFYIAETVLAIESIHRHSYIHRDIKPDNLLLGASGHMKLSDFGLCKPVDVSTLPVLHEDKSPTVPQPPVEDLKDQRKPSPSALLNCCGCGSQVAAVSPPSQSNETGQNQRTGGAPEPSTSRTQSEKLAHWQHNRRKLAYSTVGTPDYIAPEVLMKMGYGMECDWWSVGAIMYEMMVGYPPFYSDDPMTTCRKIVNWRSTLRFPPEVSLPPNARNLIERLLCNVEDRLGSHGGAQEVKAHPFFAGLKWDELTTQTPPYRPRVTHELDTQNFENFEDEAGTPSSGSSKRWGRADPNFIGYTYKNWEAISSPGEGEAQGHMQLKPKTSSRPKLSDVQGTFAELNVDSSSRPSH</sequence>
<dbReference type="PROSITE" id="PS00108">
    <property type="entry name" value="PROTEIN_KINASE_ST"/>
    <property type="match status" value="1"/>
</dbReference>
<dbReference type="InterPro" id="IPR050839">
    <property type="entry name" value="Rho-assoc_Ser/Thr_Kinase"/>
</dbReference>
<evidence type="ECO:0000256" key="1">
    <source>
        <dbReference type="ARBA" id="ARBA00009903"/>
    </source>
</evidence>
<evidence type="ECO:0000256" key="5">
    <source>
        <dbReference type="ARBA" id="ARBA00022679"/>
    </source>
</evidence>
<name>A0ABR2YLQ6_9CHLO</name>
<dbReference type="Gene3D" id="3.30.200.20">
    <property type="entry name" value="Phosphorylase Kinase, domain 1"/>
    <property type="match status" value="2"/>
</dbReference>
<feature type="compositionally biased region" description="Polar residues" evidence="12">
    <location>
        <begin position="286"/>
        <end position="310"/>
    </location>
</feature>
<dbReference type="PANTHER" id="PTHR22988">
    <property type="entry name" value="MYOTONIC DYSTROPHY S/T KINASE-RELATED"/>
    <property type="match status" value="1"/>
</dbReference>
<evidence type="ECO:0000256" key="10">
    <source>
        <dbReference type="ARBA" id="ARBA00048679"/>
    </source>
</evidence>
<keyword evidence="3" id="KW-0723">Serine/threonine-protein kinase</keyword>
<comment type="catalytic activity">
    <reaction evidence="9">
        <text>L-threonyl-[protein] + ATP = O-phospho-L-threonyl-[protein] + ADP + H(+)</text>
        <dbReference type="Rhea" id="RHEA:46608"/>
        <dbReference type="Rhea" id="RHEA-COMP:11060"/>
        <dbReference type="Rhea" id="RHEA-COMP:11605"/>
        <dbReference type="ChEBI" id="CHEBI:15378"/>
        <dbReference type="ChEBI" id="CHEBI:30013"/>
        <dbReference type="ChEBI" id="CHEBI:30616"/>
        <dbReference type="ChEBI" id="CHEBI:61977"/>
        <dbReference type="ChEBI" id="CHEBI:456216"/>
        <dbReference type="EC" id="2.7.11.1"/>
    </reaction>
</comment>
<evidence type="ECO:0000256" key="6">
    <source>
        <dbReference type="ARBA" id="ARBA00022741"/>
    </source>
</evidence>
<dbReference type="PROSITE" id="PS00107">
    <property type="entry name" value="PROTEIN_KINASE_ATP"/>
    <property type="match status" value="1"/>
</dbReference>
<feature type="domain" description="AGC-kinase C-terminal" evidence="14">
    <location>
        <begin position="431"/>
        <end position="498"/>
    </location>
</feature>
<feature type="region of interest" description="Disordered" evidence="12">
    <location>
        <begin position="457"/>
        <end position="476"/>
    </location>
</feature>
<feature type="domain" description="Protein kinase" evidence="13">
    <location>
        <begin position="88"/>
        <end position="430"/>
    </location>
</feature>
<dbReference type="PANTHER" id="PTHR22988:SF76">
    <property type="entry name" value="CHROMOSOME UNDETERMINED SCAFFOLD_135, WHOLE GENOME SHOTGUN SEQUENCE"/>
    <property type="match status" value="1"/>
</dbReference>
<comment type="catalytic activity">
    <reaction evidence="10">
        <text>L-seryl-[protein] + ATP = O-phospho-L-seryl-[protein] + ADP + H(+)</text>
        <dbReference type="Rhea" id="RHEA:17989"/>
        <dbReference type="Rhea" id="RHEA-COMP:9863"/>
        <dbReference type="Rhea" id="RHEA-COMP:11604"/>
        <dbReference type="ChEBI" id="CHEBI:15378"/>
        <dbReference type="ChEBI" id="CHEBI:29999"/>
        <dbReference type="ChEBI" id="CHEBI:30616"/>
        <dbReference type="ChEBI" id="CHEBI:83421"/>
        <dbReference type="ChEBI" id="CHEBI:456216"/>
        <dbReference type="EC" id="2.7.11.1"/>
    </reaction>
</comment>
<dbReference type="EMBL" id="JALJOT010000008">
    <property type="protein sequence ID" value="KAK9907938.1"/>
    <property type="molecule type" value="Genomic_DNA"/>
</dbReference>
<accession>A0ABR2YLQ6</accession>
<dbReference type="InterPro" id="IPR000719">
    <property type="entry name" value="Prot_kinase_dom"/>
</dbReference>
<feature type="binding site" evidence="11">
    <location>
        <position position="117"/>
    </location>
    <ligand>
        <name>ATP</name>
        <dbReference type="ChEBI" id="CHEBI:30616"/>
    </ligand>
</feature>
<evidence type="ECO:0000256" key="11">
    <source>
        <dbReference type="PROSITE-ProRule" id="PRU10141"/>
    </source>
</evidence>
<dbReference type="EC" id="2.7.11.1" evidence="2"/>
<keyword evidence="4" id="KW-0597">Phosphoprotein</keyword>
<dbReference type="CDD" id="cd21742">
    <property type="entry name" value="MobB_NDR_LATS-like"/>
    <property type="match status" value="1"/>
</dbReference>
<dbReference type="InterPro" id="IPR017892">
    <property type="entry name" value="Pkinase_C"/>
</dbReference>
<dbReference type="InterPro" id="IPR059233">
    <property type="entry name" value="MobB_NdrA/B/Cbk1"/>
</dbReference>
<evidence type="ECO:0000256" key="2">
    <source>
        <dbReference type="ARBA" id="ARBA00012513"/>
    </source>
</evidence>
<evidence type="ECO:0000313" key="15">
    <source>
        <dbReference type="EMBL" id="KAK9907938.1"/>
    </source>
</evidence>
<comment type="caution">
    <text evidence="15">The sequence shown here is derived from an EMBL/GenBank/DDBJ whole genome shotgun (WGS) entry which is preliminary data.</text>
</comment>
<evidence type="ECO:0000256" key="4">
    <source>
        <dbReference type="ARBA" id="ARBA00022553"/>
    </source>
</evidence>
<organism evidence="15 16">
    <name type="scientific">Coccomyxa subellipsoidea</name>
    <dbReference type="NCBI Taxonomy" id="248742"/>
    <lineage>
        <taxon>Eukaryota</taxon>
        <taxon>Viridiplantae</taxon>
        <taxon>Chlorophyta</taxon>
        <taxon>core chlorophytes</taxon>
        <taxon>Trebouxiophyceae</taxon>
        <taxon>Trebouxiophyceae incertae sedis</taxon>
        <taxon>Coccomyxaceae</taxon>
        <taxon>Coccomyxa</taxon>
    </lineage>
</organism>
<dbReference type="SMART" id="SM00133">
    <property type="entry name" value="S_TK_X"/>
    <property type="match status" value="1"/>
</dbReference>
<keyword evidence="5" id="KW-0808">Transferase</keyword>